<proteinExistence type="predicted"/>
<gene>
    <name evidence="1" type="ORF">NTEN_LOCUS9004</name>
</gene>
<accession>A0A6H5GI73</accession>
<keyword evidence="2" id="KW-1185">Reference proteome</keyword>
<name>A0A6H5GI73_9HEMI</name>
<evidence type="ECO:0000313" key="2">
    <source>
        <dbReference type="Proteomes" id="UP000479000"/>
    </source>
</evidence>
<sequence length="164" mass="18589">MTFLTKPIFRTSQNQFRPFHGVGSQLPSRNFSRRVFSLHPEQEGFLKKSFPIEEAPPSWYHHKSGVKSSKRKNRCDKKFTLKYDVRIATETTNACRPNRLLPSSCTLLKPAIINGIITSSPSILHHCRAEDFPYTNPSATPHISNTVGLSRITEYYPPTIASSV</sequence>
<organism evidence="1 2">
    <name type="scientific">Nesidiocoris tenuis</name>
    <dbReference type="NCBI Taxonomy" id="355587"/>
    <lineage>
        <taxon>Eukaryota</taxon>
        <taxon>Metazoa</taxon>
        <taxon>Ecdysozoa</taxon>
        <taxon>Arthropoda</taxon>
        <taxon>Hexapoda</taxon>
        <taxon>Insecta</taxon>
        <taxon>Pterygota</taxon>
        <taxon>Neoptera</taxon>
        <taxon>Paraneoptera</taxon>
        <taxon>Hemiptera</taxon>
        <taxon>Heteroptera</taxon>
        <taxon>Panheteroptera</taxon>
        <taxon>Cimicomorpha</taxon>
        <taxon>Miridae</taxon>
        <taxon>Dicyphina</taxon>
        <taxon>Nesidiocoris</taxon>
    </lineage>
</organism>
<dbReference type="Proteomes" id="UP000479000">
    <property type="component" value="Unassembled WGS sequence"/>
</dbReference>
<dbReference type="AlphaFoldDB" id="A0A6H5GI73"/>
<evidence type="ECO:0000313" key="1">
    <source>
        <dbReference type="EMBL" id="CAB0003476.1"/>
    </source>
</evidence>
<dbReference type="EMBL" id="CADCXU010013504">
    <property type="protein sequence ID" value="CAB0003476.1"/>
    <property type="molecule type" value="Genomic_DNA"/>
</dbReference>
<protein>
    <submittedName>
        <fullName evidence="1">Uncharacterized protein</fullName>
    </submittedName>
</protein>
<reference evidence="1 2" key="1">
    <citation type="submission" date="2020-02" db="EMBL/GenBank/DDBJ databases">
        <authorList>
            <person name="Ferguson B K."/>
        </authorList>
    </citation>
    <scope>NUCLEOTIDE SEQUENCE [LARGE SCALE GENOMIC DNA]</scope>
</reference>